<dbReference type="Proteomes" id="UP000003163">
    <property type="component" value="Unassembled WGS sequence"/>
</dbReference>
<feature type="transmembrane region" description="Helical" evidence="1">
    <location>
        <begin position="92"/>
        <end position="109"/>
    </location>
</feature>
<keyword evidence="1" id="KW-0812">Transmembrane</keyword>
<dbReference type="AlphaFoldDB" id="J9D718"/>
<evidence type="ECO:0000313" key="3">
    <source>
        <dbReference type="Proteomes" id="UP000003163"/>
    </source>
</evidence>
<keyword evidence="3" id="KW-1185">Reference proteome</keyword>
<protein>
    <submittedName>
        <fullName evidence="2">Uncharacterized protein</fullName>
    </submittedName>
</protein>
<gene>
    <name evidence="2" type="ORF">EDEG_02140</name>
</gene>
<reference evidence="3" key="2">
    <citation type="submission" date="2015-07" db="EMBL/GenBank/DDBJ databases">
        <title>Contrasting host-pathogen interactions and genome evolution in two generalist and specialist microsporidian pathogens of mosquitoes.</title>
        <authorList>
            <consortium name="The Broad Institute Genomics Platform"/>
            <consortium name="The Broad Institute Genome Sequencing Center for Infectious Disease"/>
            <person name="Cuomo C.A."/>
            <person name="Sanscrainte N.D."/>
            <person name="Goldberg J.M."/>
            <person name="Heiman D."/>
            <person name="Young S."/>
            <person name="Zeng Q."/>
            <person name="Becnel J.J."/>
            <person name="Birren B.W."/>
        </authorList>
    </citation>
    <scope>NUCLEOTIDE SEQUENCE [LARGE SCALE GENOMIC DNA]</scope>
    <source>
        <strain evidence="3">USNM 41457</strain>
    </source>
</reference>
<comment type="caution">
    <text evidence="2">The sequence shown here is derived from an EMBL/GenBank/DDBJ whole genome shotgun (WGS) entry which is preliminary data.</text>
</comment>
<keyword evidence="1" id="KW-0472">Membrane</keyword>
<feature type="transmembrane region" description="Helical" evidence="1">
    <location>
        <begin position="121"/>
        <end position="140"/>
    </location>
</feature>
<sequence>MLSKKTQNLRQVRQTNKDTIPTRINIPKSCNKNHKNIPKWSIKSLERMLENMMIEYKNISKMHGHTILVFMNIALLDCFSILFYNFSFSMLLLLYLWLTICLVIIFEVARTFINYNRMSHFCLILANVFIFFTPLIIYEMKFMKKGMWFDIFYFAKFGINMFLDAFHSNKIKLY</sequence>
<evidence type="ECO:0000313" key="2">
    <source>
        <dbReference type="EMBL" id="EJW03556.1"/>
    </source>
</evidence>
<feature type="transmembrane region" description="Helical" evidence="1">
    <location>
        <begin position="67"/>
        <end position="86"/>
    </location>
</feature>
<dbReference type="InParanoid" id="J9D718"/>
<accession>J9D718</accession>
<dbReference type="VEuPathDB" id="MicrosporidiaDB:EDEG_02140"/>
<organism evidence="2 3">
    <name type="scientific">Edhazardia aedis (strain USNM 41457)</name>
    <name type="common">Microsporidian parasite</name>
    <dbReference type="NCBI Taxonomy" id="1003232"/>
    <lineage>
        <taxon>Eukaryota</taxon>
        <taxon>Fungi</taxon>
        <taxon>Fungi incertae sedis</taxon>
        <taxon>Microsporidia</taxon>
        <taxon>Edhazardia</taxon>
    </lineage>
</organism>
<reference evidence="2 3" key="1">
    <citation type="submission" date="2011-08" db="EMBL/GenBank/DDBJ databases">
        <authorList>
            <person name="Liu Z.J."/>
            <person name="Shi F.L."/>
            <person name="Lu J.Q."/>
            <person name="Li M."/>
            <person name="Wang Z.L."/>
        </authorList>
    </citation>
    <scope>NUCLEOTIDE SEQUENCE [LARGE SCALE GENOMIC DNA]</scope>
    <source>
        <strain evidence="2 3">USNM 41457</strain>
    </source>
</reference>
<keyword evidence="1" id="KW-1133">Transmembrane helix</keyword>
<name>J9D718_EDHAE</name>
<proteinExistence type="predicted"/>
<evidence type="ECO:0000256" key="1">
    <source>
        <dbReference type="SAM" id="Phobius"/>
    </source>
</evidence>
<dbReference type="HOGENOM" id="CLU_1540018_0_0_1"/>
<dbReference type="EMBL" id="AFBI03000035">
    <property type="protein sequence ID" value="EJW03556.1"/>
    <property type="molecule type" value="Genomic_DNA"/>
</dbReference>